<evidence type="ECO:0000256" key="2">
    <source>
        <dbReference type="ARBA" id="ARBA00022692"/>
    </source>
</evidence>
<keyword evidence="4 5" id="KW-0472">Membrane</keyword>
<protein>
    <submittedName>
        <fullName evidence="6">Uncharacterized protein</fullName>
    </submittedName>
</protein>
<dbReference type="OrthoDB" id="5917530at2759"/>
<accession>A0A5B7DTW8</accession>
<feature type="transmembrane region" description="Helical" evidence="5">
    <location>
        <begin position="142"/>
        <end position="167"/>
    </location>
</feature>
<dbReference type="Proteomes" id="UP000324222">
    <property type="component" value="Unassembled WGS sequence"/>
</dbReference>
<dbReference type="GO" id="GO:0005886">
    <property type="term" value="C:plasma membrane"/>
    <property type="evidence" value="ECO:0007669"/>
    <property type="project" value="TreeGrafter"/>
</dbReference>
<sequence length="231" mass="26250">MVNRKAAHEVLVERRVLFVVTGFLTLGCLLWIIAMSTDYWGIVDGGTGVYIPSSDHFFLRSYTGIWRTCRTAYENSSKEVITDLCTTHRIFTKAKVPHKSFIDYQRTVASFSIISLMVILMGLVFSGYTFTHTRYMYKRLAACSHLVAAGCVLIVIEVATSLFHYAAHHMPDRHPPKTNWHYGYSFMLAWVTFIAEATATVAFGICSRKRKKDKAPDDEYAIDEEPTIIGR</sequence>
<evidence type="ECO:0000256" key="4">
    <source>
        <dbReference type="ARBA" id="ARBA00023136"/>
    </source>
</evidence>
<dbReference type="PANTHER" id="PTHR10671">
    <property type="entry name" value="EPITHELIAL MEMBRANE PROTEIN-RELATED"/>
    <property type="match status" value="1"/>
</dbReference>
<feature type="transmembrane region" description="Helical" evidence="5">
    <location>
        <begin position="187"/>
        <end position="206"/>
    </location>
</feature>
<proteinExistence type="predicted"/>
<evidence type="ECO:0000313" key="6">
    <source>
        <dbReference type="EMBL" id="MPC24735.1"/>
    </source>
</evidence>
<dbReference type="AlphaFoldDB" id="A0A5B7DTW8"/>
<dbReference type="InterPro" id="IPR004031">
    <property type="entry name" value="PMP22/EMP/MP20/Claudin"/>
</dbReference>
<keyword evidence="3 5" id="KW-1133">Transmembrane helix</keyword>
<evidence type="ECO:0000256" key="3">
    <source>
        <dbReference type="ARBA" id="ARBA00022989"/>
    </source>
</evidence>
<organism evidence="6 7">
    <name type="scientific">Portunus trituberculatus</name>
    <name type="common">Swimming crab</name>
    <name type="synonym">Neptunus trituberculatus</name>
    <dbReference type="NCBI Taxonomy" id="210409"/>
    <lineage>
        <taxon>Eukaryota</taxon>
        <taxon>Metazoa</taxon>
        <taxon>Ecdysozoa</taxon>
        <taxon>Arthropoda</taxon>
        <taxon>Crustacea</taxon>
        <taxon>Multicrustacea</taxon>
        <taxon>Malacostraca</taxon>
        <taxon>Eumalacostraca</taxon>
        <taxon>Eucarida</taxon>
        <taxon>Decapoda</taxon>
        <taxon>Pleocyemata</taxon>
        <taxon>Brachyura</taxon>
        <taxon>Eubrachyura</taxon>
        <taxon>Portunoidea</taxon>
        <taxon>Portunidae</taxon>
        <taxon>Portuninae</taxon>
        <taxon>Portunus</taxon>
    </lineage>
</organism>
<evidence type="ECO:0000256" key="1">
    <source>
        <dbReference type="ARBA" id="ARBA00004141"/>
    </source>
</evidence>
<keyword evidence="7" id="KW-1185">Reference proteome</keyword>
<feature type="transmembrane region" description="Helical" evidence="5">
    <location>
        <begin position="16"/>
        <end position="34"/>
    </location>
</feature>
<evidence type="ECO:0000313" key="7">
    <source>
        <dbReference type="Proteomes" id="UP000324222"/>
    </source>
</evidence>
<comment type="caution">
    <text evidence="6">The sequence shown here is derived from an EMBL/GenBank/DDBJ whole genome shotgun (WGS) entry which is preliminary data.</text>
</comment>
<comment type="subcellular location">
    <subcellularLocation>
        <location evidence="1">Membrane</location>
        <topology evidence="1">Multi-pass membrane protein</topology>
    </subcellularLocation>
</comment>
<dbReference type="Gene3D" id="1.20.140.150">
    <property type="match status" value="1"/>
</dbReference>
<evidence type="ECO:0000256" key="5">
    <source>
        <dbReference type="SAM" id="Phobius"/>
    </source>
</evidence>
<dbReference type="PROSITE" id="PS51257">
    <property type="entry name" value="PROKAR_LIPOPROTEIN"/>
    <property type="match status" value="1"/>
</dbReference>
<dbReference type="PANTHER" id="PTHR10671:SF82">
    <property type="entry name" value="GH19567P"/>
    <property type="match status" value="1"/>
</dbReference>
<keyword evidence="2 5" id="KW-0812">Transmembrane</keyword>
<reference evidence="6 7" key="1">
    <citation type="submission" date="2019-05" db="EMBL/GenBank/DDBJ databases">
        <title>Another draft genome of Portunus trituberculatus and its Hox gene families provides insights of decapod evolution.</title>
        <authorList>
            <person name="Jeong J.-H."/>
            <person name="Song I."/>
            <person name="Kim S."/>
            <person name="Choi T."/>
            <person name="Kim D."/>
            <person name="Ryu S."/>
            <person name="Kim W."/>
        </authorList>
    </citation>
    <scope>NUCLEOTIDE SEQUENCE [LARGE SCALE GENOMIC DNA]</scope>
    <source>
        <tissue evidence="6">Muscle</tissue>
    </source>
</reference>
<dbReference type="Pfam" id="PF13903">
    <property type="entry name" value="Claudin_2"/>
    <property type="match status" value="1"/>
</dbReference>
<dbReference type="EMBL" id="VSRR010001368">
    <property type="protein sequence ID" value="MPC24735.1"/>
    <property type="molecule type" value="Genomic_DNA"/>
</dbReference>
<name>A0A5B7DTW8_PORTR</name>
<gene>
    <name evidence="6" type="ORF">E2C01_017830</name>
</gene>
<feature type="transmembrane region" description="Helical" evidence="5">
    <location>
        <begin position="108"/>
        <end position="130"/>
    </location>
</feature>
<dbReference type="InterPro" id="IPR050579">
    <property type="entry name" value="PMP-22/EMP/MP20-like"/>
</dbReference>